<name>A0A915EDY0_9BILA</name>
<sequence length="230" mass="25332">MVNATANSQPLGNIGNMSSIQPSIGNWADAVEESQLNAASHKRTEVTKNGIKTVVDIVDDKDSGKCRVVTTYKVITKKVPRAVAERKSGRTDEVQMIFTRNRAGETQEQENEDKKNDPMKGYASKGHCRICKADDHWSVNCPYKEMYQTNEEDASGADNKSGLKQIGGGTGIGGRYVAPHARGDRVTTGLTERRSDDFTCRVTNLPEDSETLEEDLRSMFGLWAALRDST</sequence>
<dbReference type="InterPro" id="IPR024675">
    <property type="entry name" value="eIF3g_N"/>
</dbReference>
<accession>A0A915EDY0</accession>
<evidence type="ECO:0000256" key="1">
    <source>
        <dbReference type="SAM" id="MobiDB-lite"/>
    </source>
</evidence>
<dbReference type="WBParaSite" id="jg4843">
    <property type="protein sequence ID" value="jg4843"/>
    <property type="gene ID" value="jg4843"/>
</dbReference>
<dbReference type="AlphaFoldDB" id="A0A915EDY0"/>
<reference evidence="4" key="1">
    <citation type="submission" date="2022-11" db="UniProtKB">
        <authorList>
            <consortium name="WormBaseParasite"/>
        </authorList>
    </citation>
    <scope>IDENTIFICATION</scope>
</reference>
<dbReference type="Proteomes" id="UP000887574">
    <property type="component" value="Unplaced"/>
</dbReference>
<feature type="domain" description="Eukaryotic translation initiation factor 3 subunit G N-terminal" evidence="2">
    <location>
        <begin position="46"/>
        <end position="146"/>
    </location>
</feature>
<evidence type="ECO:0000313" key="4">
    <source>
        <dbReference type="WBParaSite" id="jg4843"/>
    </source>
</evidence>
<feature type="region of interest" description="Disordered" evidence="1">
    <location>
        <begin position="101"/>
        <end position="121"/>
    </location>
</feature>
<keyword evidence="3" id="KW-1185">Reference proteome</keyword>
<protein>
    <submittedName>
        <fullName evidence="4">Eukaryotic translation initiation factor 3 subunit G N-terminal domain-containing protein</fullName>
    </submittedName>
</protein>
<organism evidence="3 4">
    <name type="scientific">Ditylenchus dipsaci</name>
    <dbReference type="NCBI Taxonomy" id="166011"/>
    <lineage>
        <taxon>Eukaryota</taxon>
        <taxon>Metazoa</taxon>
        <taxon>Ecdysozoa</taxon>
        <taxon>Nematoda</taxon>
        <taxon>Chromadorea</taxon>
        <taxon>Rhabditida</taxon>
        <taxon>Tylenchina</taxon>
        <taxon>Tylenchomorpha</taxon>
        <taxon>Sphaerularioidea</taxon>
        <taxon>Anguinidae</taxon>
        <taxon>Anguininae</taxon>
        <taxon>Ditylenchus</taxon>
    </lineage>
</organism>
<evidence type="ECO:0000259" key="2">
    <source>
        <dbReference type="Pfam" id="PF12353"/>
    </source>
</evidence>
<dbReference type="Pfam" id="PF12353">
    <property type="entry name" value="eIF3g"/>
    <property type="match status" value="1"/>
</dbReference>
<proteinExistence type="predicted"/>
<evidence type="ECO:0000313" key="3">
    <source>
        <dbReference type="Proteomes" id="UP000887574"/>
    </source>
</evidence>